<protein>
    <submittedName>
        <fullName evidence="9">Undecaprenyl-phosphate alpha-N-acetylglucosaminyl 1-phosphate transferase</fullName>
    </submittedName>
</protein>
<dbReference type="GO" id="GO:0071555">
    <property type="term" value="P:cell wall organization"/>
    <property type="evidence" value="ECO:0007669"/>
    <property type="project" value="TreeGrafter"/>
</dbReference>
<feature type="transmembrane region" description="Helical" evidence="8">
    <location>
        <begin position="294"/>
        <end position="314"/>
    </location>
</feature>
<dbReference type="Proteomes" id="UP000287361">
    <property type="component" value="Unassembled WGS sequence"/>
</dbReference>
<feature type="transmembrane region" description="Helical" evidence="8">
    <location>
        <begin position="242"/>
        <end position="263"/>
    </location>
</feature>
<sequence length="350" mass="37927">MVEHNWLLYIAAFACAFAITLVTTPFAKWLSVKCGAIDYPKDRGVHKKPMPRMGGVAIVLGFTITVLMVNYFDKSMDSRQFAGFLVGALLIAGLGVVDDMKNLPAKLKFCVQILAALIVIFSGTRIQVVLWPVTAYLQKFSIPITLVWIVGVTNAVNLIDGLDGLAAGVTSIAAMSLMVLCIMTGSTTAVGLTAALAGACLGFLPRNFNPAEIFMGDTGSTFLGFVLAVTSILGVFKGYALLALIVSVLCVGLPVFDTICAMLRRMAKNQPIMQADRGHLHHKLIDHGFSQRQAVLIMYTISLLLGLLAIFISFKDSGTIVVMALTVIVLCFIIYYFNAHIRNKQDHDDK</sequence>
<feature type="transmembrane region" description="Helical" evidence="8">
    <location>
        <begin position="140"/>
        <end position="158"/>
    </location>
</feature>
<keyword evidence="10" id="KW-1185">Reference proteome</keyword>
<dbReference type="GO" id="GO:0009103">
    <property type="term" value="P:lipopolysaccharide biosynthetic process"/>
    <property type="evidence" value="ECO:0007669"/>
    <property type="project" value="TreeGrafter"/>
</dbReference>
<dbReference type="EMBL" id="BHVZ01000014">
    <property type="protein sequence ID" value="GCB30319.1"/>
    <property type="molecule type" value="Genomic_DNA"/>
</dbReference>
<reference evidence="9 10" key="1">
    <citation type="submission" date="2018-10" db="EMBL/GenBank/DDBJ databases">
        <title>Draft Genome Sequence of Anaerotignum sp. KCTC 15736.</title>
        <authorList>
            <person name="Choi S.H."/>
            <person name="Kim J.S."/>
            <person name="Kang S.W."/>
            <person name="Lee J.S."/>
            <person name="Park S.H."/>
        </authorList>
    </citation>
    <scope>NUCLEOTIDE SEQUENCE [LARGE SCALE GENOMIC DNA]</scope>
    <source>
        <strain evidence="9 10">KCTC 15736</strain>
    </source>
</reference>
<evidence type="ECO:0000256" key="6">
    <source>
        <dbReference type="ARBA" id="ARBA00023136"/>
    </source>
</evidence>
<keyword evidence="7" id="KW-0479">Metal-binding</keyword>
<evidence type="ECO:0000256" key="4">
    <source>
        <dbReference type="ARBA" id="ARBA00022692"/>
    </source>
</evidence>
<comment type="caution">
    <text evidence="9">The sequence shown here is derived from an EMBL/GenBank/DDBJ whole genome shotgun (WGS) entry which is preliminary data.</text>
</comment>
<comment type="subcellular location">
    <subcellularLocation>
        <location evidence="1">Cell membrane</location>
        <topology evidence="1">Multi-pass membrane protein</topology>
    </subcellularLocation>
</comment>
<organism evidence="9 10">
    <name type="scientific">Anaerotignum faecicola</name>
    <dbReference type="NCBI Taxonomy" id="2358141"/>
    <lineage>
        <taxon>Bacteria</taxon>
        <taxon>Bacillati</taxon>
        <taxon>Bacillota</taxon>
        <taxon>Clostridia</taxon>
        <taxon>Lachnospirales</taxon>
        <taxon>Anaerotignaceae</taxon>
        <taxon>Anaerotignum</taxon>
    </lineage>
</organism>
<dbReference type="PANTHER" id="PTHR22926">
    <property type="entry name" value="PHOSPHO-N-ACETYLMURAMOYL-PENTAPEPTIDE-TRANSFERASE"/>
    <property type="match status" value="1"/>
</dbReference>
<dbReference type="OrthoDB" id="9805475at2"/>
<feature type="transmembrane region" description="Helical" evidence="8">
    <location>
        <begin position="6"/>
        <end position="32"/>
    </location>
</feature>
<accession>A0A401LFH7</accession>
<comment type="cofactor">
    <cofactor evidence="7">
        <name>Mg(2+)</name>
        <dbReference type="ChEBI" id="CHEBI:18420"/>
    </cofactor>
</comment>
<proteinExistence type="predicted"/>
<keyword evidence="4 8" id="KW-0812">Transmembrane</keyword>
<evidence type="ECO:0000256" key="3">
    <source>
        <dbReference type="ARBA" id="ARBA00022679"/>
    </source>
</evidence>
<keyword evidence="2" id="KW-1003">Cell membrane</keyword>
<evidence type="ECO:0000313" key="9">
    <source>
        <dbReference type="EMBL" id="GCB30319.1"/>
    </source>
</evidence>
<evidence type="ECO:0000256" key="2">
    <source>
        <dbReference type="ARBA" id="ARBA00022475"/>
    </source>
</evidence>
<evidence type="ECO:0000256" key="8">
    <source>
        <dbReference type="SAM" id="Phobius"/>
    </source>
</evidence>
<dbReference type="GO" id="GO:0005886">
    <property type="term" value="C:plasma membrane"/>
    <property type="evidence" value="ECO:0007669"/>
    <property type="project" value="UniProtKB-SubCell"/>
</dbReference>
<dbReference type="GO" id="GO:0046872">
    <property type="term" value="F:metal ion binding"/>
    <property type="evidence" value="ECO:0007669"/>
    <property type="project" value="UniProtKB-KW"/>
</dbReference>
<keyword evidence="6 8" id="KW-0472">Membrane</keyword>
<gene>
    <name evidence="9" type="primary">tagO</name>
    <name evidence="9" type="ORF">KGMB03357_19800</name>
</gene>
<dbReference type="AlphaFoldDB" id="A0A401LFH7"/>
<dbReference type="CDD" id="cd06853">
    <property type="entry name" value="GT_WecA_like"/>
    <property type="match status" value="1"/>
</dbReference>
<feature type="transmembrane region" description="Helical" evidence="8">
    <location>
        <begin position="53"/>
        <end position="72"/>
    </location>
</feature>
<dbReference type="InterPro" id="IPR000715">
    <property type="entry name" value="Glycosyl_transferase_4"/>
</dbReference>
<feature type="transmembrane region" description="Helical" evidence="8">
    <location>
        <begin position="78"/>
        <end position="97"/>
    </location>
</feature>
<dbReference type="InterPro" id="IPR018480">
    <property type="entry name" value="PNAcMuramoyl-5peptid_Trfase_CS"/>
</dbReference>
<keyword evidence="5 8" id="KW-1133">Transmembrane helix</keyword>
<dbReference type="Pfam" id="PF00953">
    <property type="entry name" value="Glycos_transf_4"/>
    <property type="match status" value="1"/>
</dbReference>
<dbReference type="GO" id="GO:0016780">
    <property type="term" value="F:phosphotransferase activity, for other substituted phosphate groups"/>
    <property type="evidence" value="ECO:0007669"/>
    <property type="project" value="InterPro"/>
</dbReference>
<feature type="transmembrane region" description="Helical" evidence="8">
    <location>
        <begin position="320"/>
        <end position="337"/>
    </location>
</feature>
<dbReference type="GeneID" id="86194996"/>
<dbReference type="RefSeq" id="WP_016407034.1">
    <property type="nucleotide sequence ID" value="NZ_DAVZTY010000042.1"/>
</dbReference>
<dbReference type="PROSITE" id="PS01348">
    <property type="entry name" value="MRAY_2"/>
    <property type="match status" value="1"/>
</dbReference>
<evidence type="ECO:0000313" key="10">
    <source>
        <dbReference type="Proteomes" id="UP000287361"/>
    </source>
</evidence>
<name>A0A401LFH7_9FIRM</name>
<keyword evidence="3 9" id="KW-0808">Transferase</keyword>
<feature type="binding site" evidence="7">
    <location>
        <position position="157"/>
    </location>
    <ligand>
        <name>Mg(2+)</name>
        <dbReference type="ChEBI" id="CHEBI:18420"/>
    </ligand>
</feature>
<feature type="transmembrane region" description="Helical" evidence="8">
    <location>
        <begin position="109"/>
        <end position="128"/>
    </location>
</feature>
<evidence type="ECO:0000256" key="1">
    <source>
        <dbReference type="ARBA" id="ARBA00004651"/>
    </source>
</evidence>
<evidence type="ECO:0000256" key="7">
    <source>
        <dbReference type="PIRSR" id="PIRSR600715-1"/>
    </source>
</evidence>
<dbReference type="GO" id="GO:0044038">
    <property type="term" value="P:cell wall macromolecule biosynthetic process"/>
    <property type="evidence" value="ECO:0007669"/>
    <property type="project" value="TreeGrafter"/>
</dbReference>
<evidence type="ECO:0000256" key="5">
    <source>
        <dbReference type="ARBA" id="ARBA00022989"/>
    </source>
</evidence>
<feature type="binding site" evidence="7">
    <location>
        <position position="217"/>
    </location>
    <ligand>
        <name>Mg(2+)</name>
        <dbReference type="ChEBI" id="CHEBI:18420"/>
    </ligand>
</feature>
<feature type="transmembrane region" description="Helical" evidence="8">
    <location>
        <begin position="220"/>
        <end position="236"/>
    </location>
</feature>
<dbReference type="PANTHER" id="PTHR22926:SF3">
    <property type="entry name" value="UNDECAPRENYL-PHOSPHATE ALPHA-N-ACETYLGLUCOSAMINYL 1-PHOSPHATE TRANSFERASE"/>
    <property type="match status" value="1"/>
</dbReference>
<keyword evidence="7" id="KW-0460">Magnesium</keyword>